<keyword evidence="1" id="KW-0472">Membrane</keyword>
<proteinExistence type="predicted"/>
<keyword evidence="1" id="KW-1133">Transmembrane helix</keyword>
<keyword evidence="3" id="KW-1185">Reference proteome</keyword>
<gene>
    <name evidence="2" type="ORF">RGE70_02285</name>
</gene>
<evidence type="ECO:0000313" key="2">
    <source>
        <dbReference type="EMBL" id="WOT05678.1"/>
    </source>
</evidence>
<dbReference type="RefSeq" id="WP_310469939.1">
    <property type="nucleotide sequence ID" value="NZ_CP136522.1"/>
</dbReference>
<keyword evidence="1" id="KW-0812">Transmembrane</keyword>
<evidence type="ECO:0000313" key="3">
    <source>
        <dbReference type="Proteomes" id="UP001529491"/>
    </source>
</evidence>
<evidence type="ECO:0000256" key="1">
    <source>
        <dbReference type="SAM" id="Phobius"/>
    </source>
</evidence>
<dbReference type="EMBL" id="CP136522">
    <property type="protein sequence ID" value="WOT05678.1"/>
    <property type="molecule type" value="Genomic_DNA"/>
</dbReference>
<protein>
    <submittedName>
        <fullName evidence="2">Uncharacterized protein</fullName>
    </submittedName>
</protein>
<feature type="transmembrane region" description="Helical" evidence="1">
    <location>
        <begin position="70"/>
        <end position="90"/>
    </location>
</feature>
<feature type="transmembrane region" description="Helical" evidence="1">
    <location>
        <begin position="12"/>
        <end position="31"/>
    </location>
</feature>
<reference evidence="2 3" key="1">
    <citation type="submission" date="2023-10" db="EMBL/GenBank/DDBJ databases">
        <title>Complete genome sequence of Shewanella sp. DAU334.</title>
        <authorList>
            <person name="Lee Y.-S."/>
            <person name="Jeong H.-R."/>
            <person name="Hwang E.-J."/>
            <person name="Choi Y.-L."/>
            <person name="Kim G.-D."/>
        </authorList>
    </citation>
    <scope>NUCLEOTIDE SEQUENCE [LARGE SCALE GENOMIC DNA]</scope>
    <source>
        <strain evidence="2 3">DAU334</strain>
    </source>
</reference>
<sequence length="96" mass="10920">MFPYPEHYRVAAPPIITASMVVWSLLSRLVFGDASSFSLYPLLTLFPLVLFIHFMLIWEGKSIGRLDHAFYALIHGALAFVVWTFCIMHVNGRGFS</sequence>
<feature type="transmembrane region" description="Helical" evidence="1">
    <location>
        <begin position="37"/>
        <end position="58"/>
    </location>
</feature>
<name>A0ABZ0JZE7_9GAMM</name>
<organism evidence="2 3">
    <name type="scientific">Shewanella youngdeokensis</name>
    <dbReference type="NCBI Taxonomy" id="2999068"/>
    <lineage>
        <taxon>Bacteria</taxon>
        <taxon>Pseudomonadati</taxon>
        <taxon>Pseudomonadota</taxon>
        <taxon>Gammaproteobacteria</taxon>
        <taxon>Alteromonadales</taxon>
        <taxon>Shewanellaceae</taxon>
        <taxon>Shewanella</taxon>
    </lineage>
</organism>
<dbReference type="Proteomes" id="UP001529491">
    <property type="component" value="Chromosome"/>
</dbReference>
<accession>A0ABZ0JZE7</accession>